<dbReference type="InterPro" id="IPR050249">
    <property type="entry name" value="Pseudomonas-type_ThrB"/>
</dbReference>
<evidence type="ECO:0000313" key="3">
    <source>
        <dbReference type="EMBL" id="BCK01309.1"/>
    </source>
</evidence>
<evidence type="ECO:0000256" key="1">
    <source>
        <dbReference type="ARBA" id="ARBA00038240"/>
    </source>
</evidence>
<comment type="similarity">
    <text evidence="1">Belongs to the pseudomonas-type ThrB family.</text>
</comment>
<dbReference type="AlphaFoldDB" id="A0A7M3S9P1"/>
<dbReference type="InterPro" id="IPR002575">
    <property type="entry name" value="Aminoglycoside_PTrfase"/>
</dbReference>
<evidence type="ECO:0000313" key="4">
    <source>
        <dbReference type="Proteomes" id="UP000515703"/>
    </source>
</evidence>
<dbReference type="GO" id="GO:0019202">
    <property type="term" value="F:amino acid kinase activity"/>
    <property type="evidence" value="ECO:0007669"/>
    <property type="project" value="TreeGrafter"/>
</dbReference>
<gene>
    <name evidence="3" type="ORF">bsdcttw_43490</name>
</gene>
<feature type="domain" description="Aminoglycoside phosphotransferase" evidence="2">
    <location>
        <begin position="37"/>
        <end position="250"/>
    </location>
</feature>
<reference evidence="3 4" key="1">
    <citation type="submission" date="2020-08" db="EMBL/GenBank/DDBJ databases">
        <title>Draft genome sequencing of an Anaerocolumna strain isolated from anoxic soil subjected to BSD treatment.</title>
        <authorList>
            <person name="Uek A."/>
            <person name="Tonouchi A."/>
        </authorList>
    </citation>
    <scope>NUCLEOTIDE SEQUENCE [LARGE SCALE GENOMIC DNA]</scope>
    <source>
        <strain evidence="3 4">CTTW</strain>
    </source>
</reference>
<dbReference type="Pfam" id="PF01636">
    <property type="entry name" value="APH"/>
    <property type="match status" value="1"/>
</dbReference>
<dbReference type="SUPFAM" id="SSF56112">
    <property type="entry name" value="Protein kinase-like (PK-like)"/>
    <property type="match status" value="1"/>
</dbReference>
<dbReference type="PANTHER" id="PTHR21064">
    <property type="entry name" value="AMINOGLYCOSIDE PHOSPHOTRANSFERASE DOMAIN-CONTAINING PROTEIN-RELATED"/>
    <property type="match status" value="1"/>
</dbReference>
<evidence type="ECO:0000259" key="2">
    <source>
        <dbReference type="Pfam" id="PF01636"/>
    </source>
</evidence>
<keyword evidence="4" id="KW-1185">Reference proteome</keyword>
<dbReference type="PANTHER" id="PTHR21064:SF6">
    <property type="entry name" value="AMINOGLYCOSIDE PHOSPHOTRANSFERASE DOMAIN-CONTAINING PROTEIN"/>
    <property type="match status" value="1"/>
</dbReference>
<dbReference type="RefSeq" id="WP_185256894.1">
    <property type="nucleotide sequence ID" value="NZ_AP023368.1"/>
</dbReference>
<proteinExistence type="inferred from homology"/>
<organism evidence="3 4">
    <name type="scientific">Anaerocolumna chitinilytica</name>
    <dbReference type="NCBI Taxonomy" id="1727145"/>
    <lineage>
        <taxon>Bacteria</taxon>
        <taxon>Bacillati</taxon>
        <taxon>Bacillota</taxon>
        <taxon>Clostridia</taxon>
        <taxon>Lachnospirales</taxon>
        <taxon>Lachnospiraceae</taxon>
        <taxon>Anaerocolumna</taxon>
    </lineage>
</organism>
<name>A0A7M3S9P1_9FIRM</name>
<accession>A0A7M3S9P1</accession>
<dbReference type="Gene3D" id="3.90.1200.10">
    <property type="match status" value="1"/>
</dbReference>
<dbReference type="EMBL" id="AP023368">
    <property type="protein sequence ID" value="BCK01309.1"/>
    <property type="molecule type" value="Genomic_DNA"/>
</dbReference>
<reference evidence="3 4" key="2">
    <citation type="submission" date="2020-08" db="EMBL/GenBank/DDBJ databases">
        <authorList>
            <person name="Ueki A."/>
            <person name="Tonouchi A."/>
        </authorList>
    </citation>
    <scope>NUCLEOTIDE SEQUENCE [LARGE SCALE GENOMIC DNA]</scope>
    <source>
        <strain evidence="3 4">CTTW</strain>
    </source>
</reference>
<sequence length="308" mass="35841">MNKAKELTKEEIKEVLKKWSIDAIPVSIHPRAWDINQSYILKAYDEPDVLERNVISMRTLLAAGVPVPEIISLPDGKDYAEKDGGYYMLMTKLHGHAVKPYECMDNWFFHFGTILAELHIAFLKCENNLHSWDNSLLEEMNGWVKKNIAKYNIDYLNDKDVQAAVEELASFYEDLPRQLIHRDVHLGNFLFENGEFTGYIDFDLSQKNIRIFDLCYFLLGLLLEENGFKEDDRWYEIIRQVVSGYDRVSPLNLTEKRAFASVMKNIELLFAAYFIDIGEAELARNAVDLFYFVKRNERKILTGCNAQN</sequence>
<protein>
    <recommendedName>
        <fullName evidence="2">Aminoglycoside phosphotransferase domain-containing protein</fullName>
    </recommendedName>
</protein>
<dbReference type="InterPro" id="IPR011009">
    <property type="entry name" value="Kinase-like_dom_sf"/>
</dbReference>
<dbReference type="Proteomes" id="UP000515703">
    <property type="component" value="Chromosome"/>
</dbReference>
<dbReference type="KEGG" id="acht:bsdcttw_43490"/>